<reference evidence="1 2" key="1">
    <citation type="journal article" date="2012" name="J. Bacteriol.">
        <title>Genome Sequence of the Bacteriocin-Producing Strain Lactococcus garvieae DCC43.</title>
        <authorList>
            <person name="Gabrielsen C."/>
            <person name="Brede D.A."/>
            <person name="Hernandez P.E."/>
            <person name="Nes I.F."/>
            <person name="Diep D.B."/>
        </authorList>
    </citation>
    <scope>NUCLEOTIDE SEQUENCE [LARGE SCALE GENOMIC DNA]</scope>
    <source>
        <strain evidence="1 2">DCC43</strain>
    </source>
</reference>
<dbReference type="PATRIC" id="fig|1231377.3.peg.352"/>
<dbReference type="AlphaFoldDB" id="K2PPN8"/>
<dbReference type="EMBL" id="AMQS01000003">
    <property type="protein sequence ID" value="EKF52264.1"/>
    <property type="molecule type" value="Genomic_DNA"/>
</dbReference>
<gene>
    <name evidence="1" type="ORF">C426_0350</name>
</gene>
<dbReference type="Pfam" id="PF12686">
    <property type="entry name" value="DUF3800"/>
    <property type="match status" value="1"/>
</dbReference>
<proteinExistence type="predicted"/>
<sequence length="136" mass="16137">MHKNYLVKRLIEQLHNKNLIDDDTILYIYIDNEALSSGIYKDSLQNHLNEYYKKSNKGAFLKHLEYKPFIPSFETQFKVKYIDSRSELLMQVADLLANTKYRRYKLETKDGSENIKCPLVCLKLPKQFRSGKEQII</sequence>
<organism evidence="1 2">
    <name type="scientific">Lactococcus garvieae DCC43</name>
    <dbReference type="NCBI Taxonomy" id="1231377"/>
    <lineage>
        <taxon>Bacteria</taxon>
        <taxon>Bacillati</taxon>
        <taxon>Bacillota</taxon>
        <taxon>Bacilli</taxon>
        <taxon>Lactobacillales</taxon>
        <taxon>Streptococcaceae</taxon>
        <taxon>Lactococcus</taxon>
    </lineage>
</organism>
<dbReference type="InterPro" id="IPR024524">
    <property type="entry name" value="DUF3800"/>
</dbReference>
<protein>
    <submittedName>
        <fullName evidence="1">Uncharacterized protein</fullName>
    </submittedName>
</protein>
<dbReference type="Proteomes" id="UP000006787">
    <property type="component" value="Unassembled WGS sequence"/>
</dbReference>
<accession>K2PPN8</accession>
<comment type="caution">
    <text evidence="1">The sequence shown here is derived from an EMBL/GenBank/DDBJ whole genome shotgun (WGS) entry which is preliminary data.</text>
</comment>
<name>K2PPN8_9LACT</name>
<evidence type="ECO:0000313" key="2">
    <source>
        <dbReference type="Proteomes" id="UP000006787"/>
    </source>
</evidence>
<evidence type="ECO:0000313" key="1">
    <source>
        <dbReference type="EMBL" id="EKF52264.1"/>
    </source>
</evidence>